<dbReference type="EMBL" id="BAAAZG010000006">
    <property type="protein sequence ID" value="GAA4063313.1"/>
    <property type="molecule type" value="Genomic_DNA"/>
</dbReference>
<evidence type="ECO:0000313" key="3">
    <source>
        <dbReference type="Proteomes" id="UP001500683"/>
    </source>
</evidence>
<dbReference type="InterPro" id="IPR050765">
    <property type="entry name" value="Riboflavin_Biosynth_HTPR"/>
</dbReference>
<comment type="caution">
    <text evidence="2">The sequence shown here is derived from an EMBL/GenBank/DDBJ whole genome shotgun (WGS) entry which is preliminary data.</text>
</comment>
<dbReference type="Gene3D" id="3.40.430.10">
    <property type="entry name" value="Dihydrofolate Reductase, subunit A"/>
    <property type="match status" value="1"/>
</dbReference>
<proteinExistence type="predicted"/>
<evidence type="ECO:0000313" key="2">
    <source>
        <dbReference type="EMBL" id="GAA4063313.1"/>
    </source>
</evidence>
<sequence>MGKIVALNYVSLDGVVERPDKWTFEYFAPEHAKFAHGQLFNSDALLLGRVTYDGFAASWPDMEEQTGEFGVRMNTLPKYVVSTTLEKAEWNNSTVIRENVKEEIAAVKERHEKDILVYGSVNLIDSLIEFGLLDELKLWVHPVVVGSGQKMFRDGAPLSKWTLASTTVIGTSGTVVLDYRPAAAAE</sequence>
<organism evidence="2 3">
    <name type="scientific">Actinomadura miaoliensis</name>
    <dbReference type="NCBI Taxonomy" id="430685"/>
    <lineage>
        <taxon>Bacteria</taxon>
        <taxon>Bacillati</taxon>
        <taxon>Actinomycetota</taxon>
        <taxon>Actinomycetes</taxon>
        <taxon>Streptosporangiales</taxon>
        <taxon>Thermomonosporaceae</taxon>
        <taxon>Actinomadura</taxon>
    </lineage>
</organism>
<dbReference type="InterPro" id="IPR024072">
    <property type="entry name" value="DHFR-like_dom_sf"/>
</dbReference>
<dbReference type="SUPFAM" id="SSF53597">
    <property type="entry name" value="Dihydrofolate reductase-like"/>
    <property type="match status" value="1"/>
</dbReference>
<gene>
    <name evidence="2" type="ORF">GCM10022214_15940</name>
</gene>
<evidence type="ECO:0000259" key="1">
    <source>
        <dbReference type="Pfam" id="PF01872"/>
    </source>
</evidence>
<dbReference type="Proteomes" id="UP001500683">
    <property type="component" value="Unassembled WGS sequence"/>
</dbReference>
<dbReference type="InterPro" id="IPR002734">
    <property type="entry name" value="RibDG_C"/>
</dbReference>
<feature type="domain" description="Bacterial bifunctional deaminase-reductase C-terminal" evidence="1">
    <location>
        <begin position="6"/>
        <end position="171"/>
    </location>
</feature>
<name>A0ABP7VAW4_9ACTN</name>
<protein>
    <submittedName>
        <fullName evidence="2">Dihydrofolate reductase family protein</fullName>
    </submittedName>
</protein>
<reference evidence="3" key="1">
    <citation type="journal article" date="2019" name="Int. J. Syst. Evol. Microbiol.">
        <title>The Global Catalogue of Microorganisms (GCM) 10K type strain sequencing project: providing services to taxonomists for standard genome sequencing and annotation.</title>
        <authorList>
            <consortium name="The Broad Institute Genomics Platform"/>
            <consortium name="The Broad Institute Genome Sequencing Center for Infectious Disease"/>
            <person name="Wu L."/>
            <person name="Ma J."/>
        </authorList>
    </citation>
    <scope>NUCLEOTIDE SEQUENCE [LARGE SCALE GENOMIC DNA]</scope>
    <source>
        <strain evidence="3">JCM 16702</strain>
    </source>
</reference>
<accession>A0ABP7VAW4</accession>
<dbReference type="PANTHER" id="PTHR38011">
    <property type="entry name" value="DIHYDROFOLATE REDUCTASE FAMILY PROTEIN (AFU_ORTHOLOGUE AFUA_8G06820)"/>
    <property type="match status" value="1"/>
</dbReference>
<dbReference type="Pfam" id="PF01872">
    <property type="entry name" value="RibD_C"/>
    <property type="match status" value="1"/>
</dbReference>
<keyword evidence="3" id="KW-1185">Reference proteome</keyword>
<dbReference type="RefSeq" id="WP_344943028.1">
    <property type="nucleotide sequence ID" value="NZ_BAAAZG010000006.1"/>
</dbReference>
<dbReference type="PANTHER" id="PTHR38011:SF11">
    <property type="entry name" value="2,5-DIAMINO-6-RIBOSYLAMINO-4(3H)-PYRIMIDINONE 5'-PHOSPHATE REDUCTASE"/>
    <property type="match status" value="1"/>
</dbReference>